<gene>
    <name evidence="2" type="ORF">SAMN06265795_103318</name>
</gene>
<organism evidence="2 3">
    <name type="scientific">Noviherbaspirillum humi</name>
    <dbReference type="NCBI Taxonomy" id="1688639"/>
    <lineage>
        <taxon>Bacteria</taxon>
        <taxon>Pseudomonadati</taxon>
        <taxon>Pseudomonadota</taxon>
        <taxon>Betaproteobacteria</taxon>
        <taxon>Burkholderiales</taxon>
        <taxon>Oxalobacteraceae</taxon>
        <taxon>Noviherbaspirillum</taxon>
    </lineage>
</organism>
<dbReference type="EMBL" id="FZOT01000003">
    <property type="protein sequence ID" value="SNS55137.1"/>
    <property type="molecule type" value="Genomic_DNA"/>
</dbReference>
<reference evidence="2 3" key="1">
    <citation type="submission" date="2017-06" db="EMBL/GenBank/DDBJ databases">
        <authorList>
            <person name="Kim H.J."/>
            <person name="Triplett B.A."/>
        </authorList>
    </citation>
    <scope>NUCLEOTIDE SEQUENCE [LARGE SCALE GENOMIC DNA]</scope>
    <source>
        <strain evidence="2 3">U15</strain>
    </source>
</reference>
<evidence type="ECO:0000256" key="1">
    <source>
        <dbReference type="SAM" id="MobiDB-lite"/>
    </source>
</evidence>
<dbReference type="Gene3D" id="1.10.1470.10">
    <property type="entry name" value="YjbJ"/>
    <property type="match status" value="1"/>
</dbReference>
<dbReference type="OrthoDB" id="8564562at2"/>
<keyword evidence="3" id="KW-1185">Reference proteome</keyword>
<dbReference type="SUPFAM" id="SSF69047">
    <property type="entry name" value="Hypothetical protein YjbJ"/>
    <property type="match status" value="1"/>
</dbReference>
<dbReference type="Proteomes" id="UP000198284">
    <property type="component" value="Unassembled WGS sequence"/>
</dbReference>
<proteinExistence type="predicted"/>
<accession>A0A239FE99</accession>
<evidence type="ECO:0008006" key="4">
    <source>
        <dbReference type="Google" id="ProtNLM"/>
    </source>
</evidence>
<dbReference type="InterPro" id="IPR036629">
    <property type="entry name" value="YjbJ_sf"/>
</dbReference>
<feature type="region of interest" description="Disordered" evidence="1">
    <location>
        <begin position="22"/>
        <end position="42"/>
    </location>
</feature>
<protein>
    <recommendedName>
        <fullName evidence="4">CsbD-like</fullName>
    </recommendedName>
</protein>
<name>A0A239FE99_9BURK</name>
<evidence type="ECO:0000313" key="2">
    <source>
        <dbReference type="EMBL" id="SNS55137.1"/>
    </source>
</evidence>
<feature type="compositionally biased region" description="Basic and acidic residues" evidence="1">
    <location>
        <begin position="29"/>
        <end position="42"/>
    </location>
</feature>
<dbReference type="AlphaFoldDB" id="A0A239FE99"/>
<dbReference type="RefSeq" id="WP_089398795.1">
    <property type="nucleotide sequence ID" value="NZ_FZOT01000003.1"/>
</dbReference>
<evidence type="ECO:0000313" key="3">
    <source>
        <dbReference type="Proteomes" id="UP000198284"/>
    </source>
</evidence>
<sequence>MNTDQIKGSIKDTAGKIQEKVGQATDNQHQVDKGAQKQGEAKVDKVVGGVKDVFNK</sequence>